<name>A0A2N5V4I8_9BASI</name>
<dbReference type="EMBL" id="PGCI01000053">
    <property type="protein sequence ID" value="PLW44900.1"/>
    <property type="molecule type" value="Genomic_DNA"/>
</dbReference>
<accession>A0A2N5V4I8</accession>
<protein>
    <recommendedName>
        <fullName evidence="3">Endonuclease/exonuclease/phosphatase domain-containing protein</fullName>
    </recommendedName>
</protein>
<reference evidence="1 2" key="1">
    <citation type="submission" date="2017-11" db="EMBL/GenBank/DDBJ databases">
        <title>De novo assembly and phasing of dikaryotic genomes from two isolates of Puccinia coronata f. sp. avenae, the causal agent of oat crown rust.</title>
        <authorList>
            <person name="Miller M.E."/>
            <person name="Zhang Y."/>
            <person name="Omidvar V."/>
            <person name="Sperschneider J."/>
            <person name="Schwessinger B."/>
            <person name="Raley C."/>
            <person name="Palmer J.M."/>
            <person name="Garnica D."/>
            <person name="Upadhyaya N."/>
            <person name="Rathjen J."/>
            <person name="Taylor J.M."/>
            <person name="Park R.F."/>
            <person name="Dodds P.N."/>
            <person name="Hirsch C.D."/>
            <person name="Kianian S.F."/>
            <person name="Figueroa M."/>
        </authorList>
    </citation>
    <scope>NUCLEOTIDE SEQUENCE [LARGE SCALE GENOMIC DNA]</scope>
    <source>
        <strain evidence="1">12SD80</strain>
    </source>
</reference>
<comment type="caution">
    <text evidence="1">The sequence shown here is derived from an EMBL/GenBank/DDBJ whole genome shotgun (WGS) entry which is preliminary data.</text>
</comment>
<gene>
    <name evidence="1" type="ORF">PCASD_09115</name>
</gene>
<sequence>MFVLLREAALQALIPLKLYSTIKSSSTTFVNSRSSQTTIDLTWANVAGTKFLKSGLSSSSNHGSDHQAISLTLNFDSNIQINERLTCNLEKIDVERYQIKLRHQIQKLNHINPTTTDDIDLLIQKITIAIQNLVNKQKKLVNHNKGKIKPWWDGAILDPTLPALTGRTRLLERCSNSRVRPVVGRTLSDRSESQLVGQICPTGPGWSCATGLRN</sequence>
<evidence type="ECO:0008006" key="3">
    <source>
        <dbReference type="Google" id="ProtNLM"/>
    </source>
</evidence>
<dbReference type="Proteomes" id="UP000235392">
    <property type="component" value="Unassembled WGS sequence"/>
</dbReference>
<dbReference type="AlphaFoldDB" id="A0A2N5V4I8"/>
<evidence type="ECO:0000313" key="2">
    <source>
        <dbReference type="Proteomes" id="UP000235392"/>
    </source>
</evidence>
<evidence type="ECO:0000313" key="1">
    <source>
        <dbReference type="EMBL" id="PLW44900.1"/>
    </source>
</evidence>
<proteinExistence type="predicted"/>
<organism evidence="1 2">
    <name type="scientific">Puccinia coronata f. sp. avenae</name>
    <dbReference type="NCBI Taxonomy" id="200324"/>
    <lineage>
        <taxon>Eukaryota</taxon>
        <taxon>Fungi</taxon>
        <taxon>Dikarya</taxon>
        <taxon>Basidiomycota</taxon>
        <taxon>Pucciniomycotina</taxon>
        <taxon>Pucciniomycetes</taxon>
        <taxon>Pucciniales</taxon>
        <taxon>Pucciniaceae</taxon>
        <taxon>Puccinia</taxon>
    </lineage>
</organism>